<dbReference type="InterPro" id="IPR010572">
    <property type="entry name" value="Tail_dom"/>
</dbReference>
<dbReference type="EMBL" id="AB711120">
    <property type="protein sequence ID" value="BAM99154.1"/>
    <property type="molecule type" value="Genomic_DNA"/>
</dbReference>
<dbReference type="Gene3D" id="3.55.50.40">
    <property type="match status" value="1"/>
</dbReference>
<protein>
    <recommendedName>
        <fullName evidence="5">Prophage tail endopeptidase domain-containing protein</fullName>
    </recommendedName>
</protein>
<dbReference type="Pfam" id="PF06605">
    <property type="entry name" value="Prophage_tail"/>
    <property type="match status" value="1"/>
</dbReference>
<accession>M5AC19</accession>
<evidence type="ECO:0008006" key="5">
    <source>
        <dbReference type="Google" id="ProtNLM"/>
    </source>
</evidence>
<name>M5AC19_9CAUD</name>
<keyword evidence="4" id="KW-1185">Reference proteome</keyword>
<dbReference type="InterPro" id="IPR007119">
    <property type="entry name" value="Phage_tail_spike_N"/>
</dbReference>
<dbReference type="GeneID" id="15042095"/>
<dbReference type="KEGG" id="vg:15042095"/>
<feature type="domain" description="Prophage endopeptidase tail N-terminal" evidence="2">
    <location>
        <begin position="25"/>
        <end position="95"/>
    </location>
</feature>
<organism evidence="3 4">
    <name type="scientific">Bacillus phage PM1</name>
    <dbReference type="NCBI Taxonomy" id="547228"/>
    <lineage>
        <taxon>Viruses</taxon>
        <taxon>Duplodnaviria</taxon>
        <taxon>Heunggongvirae</taxon>
        <taxon>Uroviricota</taxon>
        <taxon>Caudoviricetes</taxon>
        <taxon>Pemunavirus</taxon>
        <taxon>Pemunavirus PM1</taxon>
    </lineage>
</organism>
<dbReference type="Pfam" id="PF18994">
    <property type="entry name" value="Prophage_tailD1"/>
    <property type="match status" value="1"/>
</dbReference>
<dbReference type="Proteomes" id="UP000011861">
    <property type="component" value="Segment"/>
</dbReference>
<reference evidence="3 4" key="1">
    <citation type="journal article" date="2013" name="Virus Genes">
        <title>Complete nucleotide sequence of Bacillus subtilis (natto) bacteriophage PM1, a phage associated with disruption of food production.</title>
        <authorList>
            <person name="Umene K."/>
            <person name="Shiraishi A."/>
        </authorList>
    </citation>
    <scope>NUCLEOTIDE SEQUENCE [LARGE SCALE GENOMIC DNA]</scope>
    <source>
        <strain evidence="3">PM1</strain>
    </source>
</reference>
<evidence type="ECO:0000259" key="1">
    <source>
        <dbReference type="Pfam" id="PF06605"/>
    </source>
</evidence>
<proteinExistence type="predicted"/>
<evidence type="ECO:0000313" key="4">
    <source>
        <dbReference type="Proteomes" id="UP000011861"/>
    </source>
</evidence>
<dbReference type="OrthoDB" id="33338at10239"/>
<evidence type="ECO:0000259" key="2">
    <source>
        <dbReference type="Pfam" id="PF18994"/>
    </source>
</evidence>
<feature type="domain" description="Tail spike" evidence="1">
    <location>
        <begin position="101"/>
        <end position="353"/>
    </location>
</feature>
<sequence>MYSNHNQIKIKNRASSEIYELINIKPSLTDPVSGKKEISFSMTLTPDNSLAYNLLAARNTLIVDEESFKQQKYIITSISRKWAKGTWSRDVNAVHSFVWLLNYNQVRSTITGSISLDKAFSHALSGSGFTYEIMPNAKTIGSVEQENFGNNNSTSLIDEIVSDYGVELEVDNTHIYVFKNRGKNVNYIADGLKNVEGLSIQIDADECYTRAKGYGKYDEKTKKYLVEVEYVHPDEEKFLVEGRPIVGPPIEDEKYTKESSMIEALKKYVNPYPNVTVELDLNTYKDPVLDGIEESFGTGDTIKILVDSGPEFGNIKYEEKVRVIEKKYNPLDDTEKPQLTFVSYKKKLTTMQAEEILRNRQTQRYIRSVSRKASEGYVEVSQGVSDLGNKVNEFSENVSKAEYIGYGTSLYTENNPDIQLKTSVKTIIFEYNGVTWGVTTSDRAVVSQKDFVQSVQVDGKNLLIYFKSGYFSLLSVSIEEDINLKGAGVSVGSLFNMGGDGSDKLTIGFAKSGTLIMPNDTSIVPGSCFALSMTIANPNTESPIQI</sequence>
<dbReference type="NCBIfam" id="TIGR01665">
    <property type="entry name" value="put_anti_recept"/>
    <property type="match status" value="1"/>
</dbReference>
<dbReference type="InterPro" id="IPR044051">
    <property type="entry name" value="Prophage_tail_N"/>
</dbReference>
<dbReference type="RefSeq" id="YP_007678100.1">
    <property type="nucleotide sequence ID" value="NC_020883.1"/>
</dbReference>
<evidence type="ECO:0000313" key="3">
    <source>
        <dbReference type="EMBL" id="BAM99154.1"/>
    </source>
</evidence>
<dbReference type="Gene3D" id="6.20.110.10">
    <property type="match status" value="1"/>
</dbReference>